<dbReference type="AlphaFoldDB" id="A0A8B8ASD8"/>
<feature type="region of interest" description="Disordered" evidence="1">
    <location>
        <begin position="176"/>
        <end position="205"/>
    </location>
</feature>
<organism evidence="2 3">
    <name type="scientific">Crassostrea virginica</name>
    <name type="common">Eastern oyster</name>
    <dbReference type="NCBI Taxonomy" id="6565"/>
    <lineage>
        <taxon>Eukaryota</taxon>
        <taxon>Metazoa</taxon>
        <taxon>Spiralia</taxon>
        <taxon>Lophotrochozoa</taxon>
        <taxon>Mollusca</taxon>
        <taxon>Bivalvia</taxon>
        <taxon>Autobranchia</taxon>
        <taxon>Pteriomorphia</taxon>
        <taxon>Ostreida</taxon>
        <taxon>Ostreoidea</taxon>
        <taxon>Ostreidae</taxon>
        <taxon>Crassostrea</taxon>
    </lineage>
</organism>
<dbReference type="GeneID" id="111104593"/>
<reference evidence="3" key="1">
    <citation type="submission" date="2025-08" db="UniProtKB">
        <authorList>
            <consortium name="RefSeq"/>
        </authorList>
    </citation>
    <scope>IDENTIFICATION</scope>
    <source>
        <tissue evidence="3">Whole sample</tissue>
    </source>
</reference>
<protein>
    <submittedName>
        <fullName evidence="3">Uncharacterized protein LOC111104593</fullName>
    </submittedName>
</protein>
<evidence type="ECO:0000313" key="3">
    <source>
        <dbReference type="RefSeq" id="XP_022294322.1"/>
    </source>
</evidence>
<dbReference type="Proteomes" id="UP000694844">
    <property type="component" value="Chromosome 7"/>
</dbReference>
<dbReference type="OrthoDB" id="10421987at2759"/>
<proteinExistence type="predicted"/>
<gene>
    <name evidence="3" type="primary">LOC111104593</name>
</gene>
<name>A0A8B8ASD8_CRAVI</name>
<keyword evidence="2" id="KW-1185">Reference proteome</keyword>
<sequence length="240" mass="26345">MKIRQTHAHTSVHTRTVSMLGFLTGFLLFTIVSGLHEAAYQTTTVEPHYPHHHQAPGGGVCHDSYYQCDDYNPCYEKEICVQGCCVNATCPGPEYYCFSNGEYQCYEDEICGPHSGCCEKYTAGQMGGQKGGQAAAAAYTTTEPPYNPNQQYYQTTAPPYVYNHHAYLTTEPPYNPHQAGQPQTHNMGHRPTHQGHGQGHGAAHAPQHAAPTCDAYYHCTSIADCWEGETCTNGCCTQAV</sequence>
<evidence type="ECO:0000313" key="2">
    <source>
        <dbReference type="Proteomes" id="UP000694844"/>
    </source>
</evidence>
<dbReference type="RefSeq" id="XP_022294322.1">
    <property type="nucleotide sequence ID" value="XM_022438614.1"/>
</dbReference>
<evidence type="ECO:0000256" key="1">
    <source>
        <dbReference type="SAM" id="MobiDB-lite"/>
    </source>
</evidence>
<dbReference type="KEGG" id="cvn:111104593"/>
<accession>A0A8B8ASD8</accession>